<evidence type="ECO:0000313" key="7">
    <source>
        <dbReference type="Proteomes" id="UP001353858"/>
    </source>
</evidence>
<dbReference type="Proteomes" id="UP001353858">
    <property type="component" value="Unassembled WGS sequence"/>
</dbReference>
<gene>
    <name evidence="6" type="ORF">RN001_007240</name>
</gene>
<dbReference type="FunFam" id="3.10.129.10:FF:000051">
    <property type="entry name" value="Acyl-coa thioesterase"/>
    <property type="match status" value="1"/>
</dbReference>
<dbReference type="Gene3D" id="3.10.129.10">
    <property type="entry name" value="Hotdog Thioesterase"/>
    <property type="match status" value="2"/>
</dbReference>
<evidence type="ECO:0000256" key="1">
    <source>
        <dbReference type="ARBA" id="ARBA00010458"/>
    </source>
</evidence>
<comment type="similarity">
    <text evidence="1">Belongs to the acyl coenzyme A hydrolase family.</text>
</comment>
<dbReference type="AlphaFoldDB" id="A0AAN7PW46"/>
<evidence type="ECO:0000256" key="2">
    <source>
        <dbReference type="ARBA" id="ARBA00022737"/>
    </source>
</evidence>
<dbReference type="GO" id="GO:0006637">
    <property type="term" value="P:acyl-CoA metabolic process"/>
    <property type="evidence" value="ECO:0007669"/>
    <property type="project" value="TreeGrafter"/>
</dbReference>
<dbReference type="GO" id="GO:0047617">
    <property type="term" value="F:fatty acyl-CoA hydrolase activity"/>
    <property type="evidence" value="ECO:0007669"/>
    <property type="project" value="TreeGrafter"/>
</dbReference>
<keyword evidence="7" id="KW-1185">Reference proteome</keyword>
<sequence length="458" mass="52485">MSLNLIRTLRKLNDQVHIKSFFTNRITSLHTPKFYYTGAKRDPNIATAGTVQNIKQECAAWMGVESGYKPLGATQSRLHLFQYLPTTQSELPERTMNESFVSALIPLSTDLELQDKYITFLGHVRVGRLLEDMDIFAVYVAHKHIKNPKVPEGEHSPYSLVTALVDKIDFTDYLPKPNEDIRLSGHVSWVGKSSIEVVVWLEQKSHGMWRKLTRALFLLAARDPLAKKAAIINPLIATTEEEKKILAGGEARKKQRMLVQSQTLTKVIPNEEEQNTIHSLFVRSVDEVSLKKRNLPPGCVWMEECMLSNLIFSHPEDRNLHNKVFGGFLMRHAMELSWAVCYIFSKYRPALKSISNISFNRPVDVNSLIRMNAYIVFTEMQYVQVTVYAECYDSTSGKTATSNSFHFTYEVPEQVPEVFPRSYQDAMMYIDGRRHFYNVMGSHDPGTEYLHTLHNDKS</sequence>
<evidence type="ECO:0000256" key="3">
    <source>
        <dbReference type="ARBA" id="ARBA00022801"/>
    </source>
</evidence>
<reference evidence="7" key="1">
    <citation type="submission" date="2023-01" db="EMBL/GenBank/DDBJ databases">
        <title>Key to firefly adult light organ development and bioluminescence: homeobox transcription factors regulate luciferase expression and transportation to peroxisome.</title>
        <authorList>
            <person name="Fu X."/>
        </authorList>
    </citation>
    <scope>NUCLEOTIDE SEQUENCE [LARGE SCALE GENOMIC DNA]</scope>
</reference>
<evidence type="ECO:0000256" key="4">
    <source>
        <dbReference type="ARBA" id="ARBA00022946"/>
    </source>
</evidence>
<keyword evidence="3" id="KW-0378">Hydrolase</keyword>
<dbReference type="InterPro" id="IPR033120">
    <property type="entry name" value="HOTDOG_ACOT"/>
</dbReference>
<accession>A0AAN7PW46</accession>
<keyword evidence="4" id="KW-0809">Transit peptide</keyword>
<protein>
    <recommendedName>
        <fullName evidence="5">HotDog ACOT-type domain-containing protein</fullName>
    </recommendedName>
</protein>
<dbReference type="PANTHER" id="PTHR12655">
    <property type="entry name" value="ACYL-COA THIOESTERASE"/>
    <property type="match status" value="1"/>
</dbReference>
<evidence type="ECO:0000259" key="5">
    <source>
        <dbReference type="PROSITE" id="PS51770"/>
    </source>
</evidence>
<proteinExistence type="inferred from homology"/>
<dbReference type="SUPFAM" id="SSF54637">
    <property type="entry name" value="Thioesterase/thiol ester dehydrase-isomerase"/>
    <property type="match status" value="2"/>
</dbReference>
<name>A0AAN7PW46_9COLE</name>
<comment type="caution">
    <text evidence="6">The sequence shown here is derived from an EMBL/GenBank/DDBJ whole genome shotgun (WGS) entry which is preliminary data.</text>
</comment>
<feature type="domain" description="HotDog ACOT-type" evidence="5">
    <location>
        <begin position="303"/>
        <end position="415"/>
    </location>
</feature>
<organism evidence="6 7">
    <name type="scientific">Aquatica leii</name>
    <dbReference type="NCBI Taxonomy" id="1421715"/>
    <lineage>
        <taxon>Eukaryota</taxon>
        <taxon>Metazoa</taxon>
        <taxon>Ecdysozoa</taxon>
        <taxon>Arthropoda</taxon>
        <taxon>Hexapoda</taxon>
        <taxon>Insecta</taxon>
        <taxon>Pterygota</taxon>
        <taxon>Neoptera</taxon>
        <taxon>Endopterygota</taxon>
        <taxon>Coleoptera</taxon>
        <taxon>Polyphaga</taxon>
        <taxon>Elateriformia</taxon>
        <taxon>Elateroidea</taxon>
        <taxon>Lampyridae</taxon>
        <taxon>Luciolinae</taxon>
        <taxon>Aquatica</taxon>
    </lineage>
</organism>
<dbReference type="PROSITE" id="PS51770">
    <property type="entry name" value="HOTDOG_ACOT"/>
    <property type="match status" value="2"/>
</dbReference>
<dbReference type="GO" id="GO:0005739">
    <property type="term" value="C:mitochondrion"/>
    <property type="evidence" value="ECO:0007669"/>
    <property type="project" value="TreeGrafter"/>
</dbReference>
<dbReference type="PANTHER" id="PTHR12655:SF0">
    <property type="entry name" value="ACYL-COENZYME A THIOESTERASE 9, MITOCHONDRIAL"/>
    <property type="match status" value="1"/>
</dbReference>
<keyword evidence="2" id="KW-0677">Repeat</keyword>
<dbReference type="CDD" id="cd03442">
    <property type="entry name" value="BFIT_BACH"/>
    <property type="match status" value="2"/>
</dbReference>
<evidence type="ECO:0000313" key="6">
    <source>
        <dbReference type="EMBL" id="KAK4879094.1"/>
    </source>
</evidence>
<feature type="domain" description="HotDog ACOT-type" evidence="5">
    <location>
        <begin position="103"/>
        <end position="225"/>
    </location>
</feature>
<dbReference type="EMBL" id="JARPUR010000003">
    <property type="protein sequence ID" value="KAK4879094.1"/>
    <property type="molecule type" value="Genomic_DNA"/>
</dbReference>
<dbReference type="FunFam" id="3.10.129.10:FF:000012">
    <property type="entry name" value="Acyl-coenzyme A thioesterase 9, mitochondrial"/>
    <property type="match status" value="1"/>
</dbReference>
<dbReference type="InterPro" id="IPR029069">
    <property type="entry name" value="HotDog_dom_sf"/>
</dbReference>